<protein>
    <submittedName>
        <fullName evidence="2">Uncharacterized protein</fullName>
    </submittedName>
</protein>
<proteinExistence type="predicted"/>
<feature type="compositionally biased region" description="Basic residues" evidence="1">
    <location>
        <begin position="1"/>
        <end position="10"/>
    </location>
</feature>
<comment type="caution">
    <text evidence="2">The sequence shown here is derived from an EMBL/GenBank/DDBJ whole genome shotgun (WGS) entry which is preliminary data.</text>
</comment>
<keyword evidence="3" id="KW-1185">Reference proteome</keyword>
<organism evidence="2 3">
    <name type="scientific">Liparis tanakae</name>
    <name type="common">Tanaka's snailfish</name>
    <dbReference type="NCBI Taxonomy" id="230148"/>
    <lineage>
        <taxon>Eukaryota</taxon>
        <taxon>Metazoa</taxon>
        <taxon>Chordata</taxon>
        <taxon>Craniata</taxon>
        <taxon>Vertebrata</taxon>
        <taxon>Euteleostomi</taxon>
        <taxon>Actinopterygii</taxon>
        <taxon>Neopterygii</taxon>
        <taxon>Teleostei</taxon>
        <taxon>Neoteleostei</taxon>
        <taxon>Acanthomorphata</taxon>
        <taxon>Eupercaria</taxon>
        <taxon>Perciformes</taxon>
        <taxon>Cottioidei</taxon>
        <taxon>Cottales</taxon>
        <taxon>Liparidae</taxon>
        <taxon>Liparis</taxon>
    </lineage>
</organism>
<evidence type="ECO:0000313" key="2">
    <source>
        <dbReference type="EMBL" id="TNN72969.1"/>
    </source>
</evidence>
<dbReference type="Proteomes" id="UP000314294">
    <property type="component" value="Unassembled WGS sequence"/>
</dbReference>
<accession>A0A4Z2I4H8</accession>
<feature type="compositionally biased region" description="Low complexity" evidence="1">
    <location>
        <begin position="13"/>
        <end position="24"/>
    </location>
</feature>
<feature type="compositionally biased region" description="Basic and acidic residues" evidence="1">
    <location>
        <begin position="54"/>
        <end position="67"/>
    </location>
</feature>
<reference evidence="2 3" key="1">
    <citation type="submission" date="2019-03" db="EMBL/GenBank/DDBJ databases">
        <title>First draft genome of Liparis tanakae, snailfish: a comprehensive survey of snailfish specific genes.</title>
        <authorList>
            <person name="Kim W."/>
            <person name="Song I."/>
            <person name="Jeong J.-H."/>
            <person name="Kim D."/>
            <person name="Kim S."/>
            <person name="Ryu S."/>
            <person name="Song J.Y."/>
            <person name="Lee S.K."/>
        </authorList>
    </citation>
    <scope>NUCLEOTIDE SEQUENCE [LARGE SCALE GENOMIC DNA]</scope>
    <source>
        <tissue evidence="2">Muscle</tissue>
    </source>
</reference>
<dbReference type="AlphaFoldDB" id="A0A4Z2I4H8"/>
<evidence type="ECO:0000313" key="3">
    <source>
        <dbReference type="Proteomes" id="UP000314294"/>
    </source>
</evidence>
<name>A0A4Z2I4H8_9TELE</name>
<sequence>MRKHSKHGAHIHPLASPGSSSSLAYDSHFPLRTAQEDAGVSPAGRRRLSPSFHPDGHKEERREDTRRGGNAAATRRHCERGEEEEGRGRRGAGTRDVYVALFAASVKPSGRRGTGTFSFSFKPTERLSRS</sequence>
<dbReference type="EMBL" id="SRLO01000131">
    <property type="protein sequence ID" value="TNN72969.1"/>
    <property type="molecule type" value="Genomic_DNA"/>
</dbReference>
<feature type="region of interest" description="Disordered" evidence="1">
    <location>
        <begin position="1"/>
        <end position="93"/>
    </location>
</feature>
<gene>
    <name evidence="2" type="ORF">EYF80_016898</name>
</gene>
<evidence type="ECO:0000256" key="1">
    <source>
        <dbReference type="SAM" id="MobiDB-lite"/>
    </source>
</evidence>
<feature type="region of interest" description="Disordered" evidence="1">
    <location>
        <begin position="108"/>
        <end position="130"/>
    </location>
</feature>